<keyword evidence="8" id="KW-0560">Oxidoreductase</keyword>
<protein>
    <recommendedName>
        <fullName evidence="3">vitamin-K-epoxide reductase (warfarin-sensitive)</fullName>
        <ecNumber evidence="3">1.17.4.4</ecNumber>
    </recommendedName>
</protein>
<feature type="signal peptide" evidence="13">
    <location>
        <begin position="1"/>
        <end position="26"/>
    </location>
</feature>
<feature type="transmembrane region" description="Helical" evidence="12">
    <location>
        <begin position="96"/>
        <end position="114"/>
    </location>
</feature>
<keyword evidence="9 12" id="KW-0472">Membrane</keyword>
<proteinExistence type="inferred from homology"/>
<gene>
    <name evidence="15" type="primary">Vkorc1l1_1</name>
    <name evidence="15" type="ORF">NYCLEU_R15057</name>
</gene>
<dbReference type="InterPro" id="IPR012932">
    <property type="entry name" value="VKOR"/>
</dbReference>
<accession>A0A7L4CRH9</accession>
<feature type="domain" description="Vitamin K epoxide reductase" evidence="14">
    <location>
        <begin position="2"/>
        <end position="141"/>
    </location>
</feature>
<organism evidence="15 16">
    <name type="scientific">Nyctiprogne leucopyga</name>
    <dbReference type="NCBI Taxonomy" id="382315"/>
    <lineage>
        <taxon>Eukaryota</taxon>
        <taxon>Metazoa</taxon>
        <taxon>Chordata</taxon>
        <taxon>Craniata</taxon>
        <taxon>Vertebrata</taxon>
        <taxon>Euteleostomi</taxon>
        <taxon>Archelosauria</taxon>
        <taxon>Archosauria</taxon>
        <taxon>Dinosauria</taxon>
        <taxon>Saurischia</taxon>
        <taxon>Theropoda</taxon>
        <taxon>Coelurosauria</taxon>
        <taxon>Aves</taxon>
        <taxon>Neognathae</taxon>
        <taxon>Neoaves</taxon>
        <taxon>Strisores</taxon>
        <taxon>Caprimulgiformes</taxon>
        <taxon>Caprimulgidae</taxon>
        <taxon>Chordeilinae</taxon>
        <taxon>Nyctiprogne</taxon>
    </lineage>
</organism>
<keyword evidence="7 12" id="KW-1133">Transmembrane helix</keyword>
<evidence type="ECO:0000313" key="16">
    <source>
        <dbReference type="Proteomes" id="UP000551823"/>
    </source>
</evidence>
<evidence type="ECO:0000313" key="15">
    <source>
        <dbReference type="EMBL" id="NXW52789.1"/>
    </source>
</evidence>
<dbReference type="GO" id="GO:0047057">
    <property type="term" value="F:vitamin-K-epoxide reductase (warfarin-sensitive) activity"/>
    <property type="evidence" value="ECO:0007669"/>
    <property type="project" value="UniProtKB-EC"/>
</dbReference>
<evidence type="ECO:0000256" key="1">
    <source>
        <dbReference type="ARBA" id="ARBA00004477"/>
    </source>
</evidence>
<dbReference type="PANTHER" id="PTHR14519:SF8">
    <property type="entry name" value="VITAMIN K EPOXIDE REDUCTASE COMPLEX SUBUNIT 1"/>
    <property type="match status" value="1"/>
</dbReference>
<sequence length="141" mass="14520">MAARTALCLAGLGLSLYALHVEHATARDPAYRAACDLGPAISCTRVFASRWGRGLGLVEPLLGRDSVANVPNGAIGVVFYLLQGLLGAVPGRVTSAVLLGTSVASAVASLWLAGVLAFGLQDLCLVCVTTYLLNVTLLLLN</sequence>
<evidence type="ECO:0000256" key="13">
    <source>
        <dbReference type="SAM" id="SignalP"/>
    </source>
</evidence>
<dbReference type="EMBL" id="VZZU01013049">
    <property type="protein sequence ID" value="NXW52789.1"/>
    <property type="molecule type" value="Genomic_DNA"/>
</dbReference>
<evidence type="ECO:0000256" key="5">
    <source>
        <dbReference type="ARBA" id="ARBA00022719"/>
    </source>
</evidence>
<dbReference type="SMART" id="SM00756">
    <property type="entry name" value="VKc"/>
    <property type="match status" value="1"/>
</dbReference>
<evidence type="ECO:0000256" key="4">
    <source>
        <dbReference type="ARBA" id="ARBA00022692"/>
    </source>
</evidence>
<feature type="chain" id="PRO_5029764166" description="vitamin-K-epoxide reductase (warfarin-sensitive)" evidence="13">
    <location>
        <begin position="27"/>
        <end position="141"/>
    </location>
</feature>
<feature type="transmembrane region" description="Helical" evidence="12">
    <location>
        <begin position="70"/>
        <end position="89"/>
    </location>
</feature>
<dbReference type="GO" id="GO:0048038">
    <property type="term" value="F:quinone binding"/>
    <property type="evidence" value="ECO:0007669"/>
    <property type="project" value="UniProtKB-KW"/>
</dbReference>
<dbReference type="GO" id="GO:0007596">
    <property type="term" value="P:blood coagulation"/>
    <property type="evidence" value="ECO:0007669"/>
    <property type="project" value="TreeGrafter"/>
</dbReference>
<keyword evidence="13" id="KW-0732">Signal</keyword>
<evidence type="ECO:0000256" key="12">
    <source>
        <dbReference type="SAM" id="Phobius"/>
    </source>
</evidence>
<dbReference type="Proteomes" id="UP000551823">
    <property type="component" value="Unassembled WGS sequence"/>
</dbReference>
<dbReference type="CDD" id="cd12917">
    <property type="entry name" value="VKOR_euk"/>
    <property type="match status" value="1"/>
</dbReference>
<evidence type="ECO:0000259" key="14">
    <source>
        <dbReference type="SMART" id="SM00756"/>
    </source>
</evidence>
<reference evidence="15 16" key="1">
    <citation type="submission" date="2019-09" db="EMBL/GenBank/DDBJ databases">
        <title>Bird 10,000 Genomes (B10K) Project - Family phase.</title>
        <authorList>
            <person name="Zhang G."/>
        </authorList>
    </citation>
    <scope>NUCLEOTIDE SEQUENCE [LARGE SCALE GENOMIC DNA]</scope>
    <source>
        <strain evidence="15">B10K-DU-005-01</strain>
    </source>
</reference>
<evidence type="ECO:0000256" key="6">
    <source>
        <dbReference type="ARBA" id="ARBA00022824"/>
    </source>
</evidence>
<evidence type="ECO:0000256" key="9">
    <source>
        <dbReference type="ARBA" id="ARBA00023136"/>
    </source>
</evidence>
<dbReference type="AlphaFoldDB" id="A0A7L4CRH9"/>
<comment type="caution">
    <text evidence="15">The sequence shown here is derived from an EMBL/GenBank/DDBJ whole genome shotgun (WGS) entry which is preliminary data.</text>
</comment>
<keyword evidence="11" id="KW-0676">Redox-active center</keyword>
<feature type="transmembrane region" description="Helical" evidence="12">
    <location>
        <begin position="120"/>
        <end position="140"/>
    </location>
</feature>
<dbReference type="GO" id="GO:0005789">
    <property type="term" value="C:endoplasmic reticulum membrane"/>
    <property type="evidence" value="ECO:0007669"/>
    <property type="project" value="UniProtKB-SubCell"/>
</dbReference>
<dbReference type="InterPro" id="IPR038354">
    <property type="entry name" value="VKOR_sf"/>
</dbReference>
<evidence type="ECO:0000256" key="10">
    <source>
        <dbReference type="ARBA" id="ARBA00023157"/>
    </source>
</evidence>
<feature type="non-terminal residue" evidence="15">
    <location>
        <position position="1"/>
    </location>
</feature>
<dbReference type="InterPro" id="IPR042406">
    <property type="entry name" value="VKORC1/VKORC1L1"/>
</dbReference>
<dbReference type="Pfam" id="PF07884">
    <property type="entry name" value="VKOR"/>
    <property type="match status" value="1"/>
</dbReference>
<evidence type="ECO:0000256" key="7">
    <source>
        <dbReference type="ARBA" id="ARBA00022989"/>
    </source>
</evidence>
<keyword evidence="6" id="KW-0256">Endoplasmic reticulum</keyword>
<comment type="similarity">
    <text evidence="2">Belongs to the VKOR family.</text>
</comment>
<keyword evidence="4 12" id="KW-0812">Transmembrane</keyword>
<keyword evidence="16" id="KW-1185">Reference proteome</keyword>
<evidence type="ECO:0000256" key="11">
    <source>
        <dbReference type="ARBA" id="ARBA00023284"/>
    </source>
</evidence>
<keyword evidence="10" id="KW-1015">Disulfide bond</keyword>
<keyword evidence="5" id="KW-0874">Quinone</keyword>
<feature type="non-terminal residue" evidence="15">
    <location>
        <position position="141"/>
    </location>
</feature>
<dbReference type="PANTHER" id="PTHR14519">
    <property type="entry name" value="VITAMIN K EPOXIDE REDUCTASE COMPLEX, SUBUNIT 1"/>
    <property type="match status" value="1"/>
</dbReference>
<dbReference type="Gene3D" id="1.20.1440.130">
    <property type="entry name" value="VKOR domain"/>
    <property type="match status" value="1"/>
</dbReference>
<evidence type="ECO:0000256" key="3">
    <source>
        <dbReference type="ARBA" id="ARBA00012278"/>
    </source>
</evidence>
<comment type="subcellular location">
    <subcellularLocation>
        <location evidence="1">Endoplasmic reticulum membrane</location>
        <topology evidence="1">Multi-pass membrane protein</topology>
    </subcellularLocation>
</comment>
<dbReference type="EC" id="1.17.4.4" evidence="3"/>
<name>A0A7L4CRH9_9AVES</name>
<dbReference type="GO" id="GO:0042373">
    <property type="term" value="P:vitamin K metabolic process"/>
    <property type="evidence" value="ECO:0007669"/>
    <property type="project" value="InterPro"/>
</dbReference>
<evidence type="ECO:0000256" key="8">
    <source>
        <dbReference type="ARBA" id="ARBA00023002"/>
    </source>
</evidence>
<evidence type="ECO:0000256" key="2">
    <source>
        <dbReference type="ARBA" id="ARBA00006214"/>
    </source>
</evidence>